<dbReference type="InterPro" id="IPR057336">
    <property type="entry name" value="GerAC_N"/>
</dbReference>
<comment type="similarity">
    <text evidence="2">Belongs to the GerABKC lipoprotein family.</text>
</comment>
<evidence type="ECO:0000313" key="11">
    <source>
        <dbReference type="EMBL" id="PKR76665.1"/>
    </source>
</evidence>
<dbReference type="NCBIfam" id="TIGR02887">
    <property type="entry name" value="spore_ger_x_C"/>
    <property type="match status" value="1"/>
</dbReference>
<protein>
    <submittedName>
        <fullName evidence="11">Ger(X)C family spore germination protein</fullName>
    </submittedName>
</protein>
<dbReference type="GO" id="GO:0009847">
    <property type="term" value="P:spore germination"/>
    <property type="evidence" value="ECO:0007669"/>
    <property type="project" value="InterPro"/>
</dbReference>
<comment type="subcellular location">
    <subcellularLocation>
        <location evidence="1">Membrane</location>
        <topology evidence="1">Lipid-anchor</topology>
    </subcellularLocation>
</comment>
<gene>
    <name evidence="11" type="ORF">CEY16_12655</name>
</gene>
<dbReference type="InterPro" id="IPR008844">
    <property type="entry name" value="Spore_GerAC-like"/>
</dbReference>
<dbReference type="Pfam" id="PF25198">
    <property type="entry name" value="Spore_GerAC_N"/>
    <property type="match status" value="1"/>
</dbReference>
<proteinExistence type="inferred from homology"/>
<evidence type="ECO:0000256" key="1">
    <source>
        <dbReference type="ARBA" id="ARBA00004635"/>
    </source>
</evidence>
<evidence type="ECO:0000256" key="8">
    <source>
        <dbReference type="SAM" id="Coils"/>
    </source>
</evidence>
<accession>A0A2I0QQQ2</accession>
<feature type="domain" description="Spore germination protein N-terminal" evidence="10">
    <location>
        <begin position="27"/>
        <end position="197"/>
    </location>
</feature>
<evidence type="ECO:0000259" key="9">
    <source>
        <dbReference type="Pfam" id="PF05504"/>
    </source>
</evidence>
<dbReference type="PROSITE" id="PS51257">
    <property type="entry name" value="PROKAR_LIPOPROTEIN"/>
    <property type="match status" value="1"/>
</dbReference>
<sequence length="400" mass="44326">MMAMKKVAFLKIPVVAICLILLAGCWNSRELDDLGIVVAAGIDKTDDGQYLLVNQVINPSEIATDAPTTRPPVSTYTSTGPTIFEAFRNMAHQSPRKMYLPQLRLLVIGKDLAEEGIMPSLDLFFRDHEFRTGYYISIAKDTDVETLLSTITAYEKIPANKLMYSIEIVEESQGSSHGITIDELISQIRNKGQNPVIAGLLMEGPEDTGTNISNVENINAPTKITTDHLGVMKEDKLVGWLNEDASKGYNYILGNIKSSVVTHPCTGGTASIEVLRTKSNMDASFEGGKPTVSIQLDLEGNVGEINCPIDLSKIETIQKLNKEVEQEIKKNMEESIKIAQNDFESDIFGFGSLIHRKNPKYWKTVENDWDAQFKELDVDIQVKAKLRRKGGTTQPITKEG</sequence>
<comment type="caution">
    <text evidence="11">The sequence shown here is derived from an EMBL/GenBank/DDBJ whole genome shotgun (WGS) entry which is preliminary data.</text>
</comment>
<dbReference type="PANTHER" id="PTHR35789:SF1">
    <property type="entry name" value="SPORE GERMINATION PROTEIN B3"/>
    <property type="match status" value="1"/>
</dbReference>
<dbReference type="AlphaFoldDB" id="A0A2I0QQQ2"/>
<dbReference type="Proteomes" id="UP000243524">
    <property type="component" value="Unassembled WGS sequence"/>
</dbReference>
<dbReference type="EMBL" id="PJNH01000004">
    <property type="protein sequence ID" value="PKR76665.1"/>
    <property type="molecule type" value="Genomic_DNA"/>
</dbReference>
<evidence type="ECO:0000256" key="4">
    <source>
        <dbReference type="ARBA" id="ARBA00022729"/>
    </source>
</evidence>
<dbReference type="InterPro" id="IPR046953">
    <property type="entry name" value="Spore_GerAC-like_C"/>
</dbReference>
<feature type="coiled-coil region" evidence="8">
    <location>
        <begin position="314"/>
        <end position="342"/>
    </location>
</feature>
<feature type="domain" description="Spore germination GerAC-like C-terminal" evidence="9">
    <location>
        <begin position="229"/>
        <end position="390"/>
    </location>
</feature>
<keyword evidence="12" id="KW-1185">Reference proteome</keyword>
<evidence type="ECO:0000256" key="6">
    <source>
        <dbReference type="ARBA" id="ARBA00023139"/>
    </source>
</evidence>
<name>A0A2I0QQQ2_9BACI</name>
<keyword evidence="3" id="KW-0309">Germination</keyword>
<evidence type="ECO:0000256" key="3">
    <source>
        <dbReference type="ARBA" id="ARBA00022544"/>
    </source>
</evidence>
<keyword evidence="5" id="KW-0472">Membrane</keyword>
<dbReference type="Gene3D" id="6.20.190.10">
    <property type="entry name" value="Nutrient germinant receptor protein C, domain 1"/>
    <property type="match status" value="1"/>
</dbReference>
<dbReference type="Pfam" id="PF05504">
    <property type="entry name" value="Spore_GerAC"/>
    <property type="match status" value="1"/>
</dbReference>
<keyword evidence="4" id="KW-0732">Signal</keyword>
<keyword evidence="6" id="KW-0564">Palmitate</keyword>
<dbReference type="InterPro" id="IPR038501">
    <property type="entry name" value="Spore_GerAC_C_sf"/>
</dbReference>
<evidence type="ECO:0000259" key="10">
    <source>
        <dbReference type="Pfam" id="PF25198"/>
    </source>
</evidence>
<keyword evidence="7" id="KW-0449">Lipoprotein</keyword>
<dbReference type="PANTHER" id="PTHR35789">
    <property type="entry name" value="SPORE GERMINATION PROTEIN B3"/>
    <property type="match status" value="1"/>
</dbReference>
<evidence type="ECO:0000256" key="5">
    <source>
        <dbReference type="ARBA" id="ARBA00023136"/>
    </source>
</evidence>
<keyword evidence="8" id="KW-0175">Coiled coil</keyword>
<dbReference type="GO" id="GO:0016020">
    <property type="term" value="C:membrane"/>
    <property type="evidence" value="ECO:0007669"/>
    <property type="project" value="UniProtKB-SubCell"/>
</dbReference>
<reference evidence="11 12" key="1">
    <citation type="submission" date="2017-06" db="EMBL/GenBank/DDBJ databases">
        <title>the draft geome sequence of Illustriluteabacillus marina B3227.</title>
        <authorList>
            <person name="He R.-H."/>
            <person name="Du Z.-J."/>
        </authorList>
    </citation>
    <scope>NUCLEOTIDE SEQUENCE [LARGE SCALE GENOMIC DNA]</scope>
    <source>
        <strain evidence="11 12">B3227</strain>
    </source>
</reference>
<evidence type="ECO:0000256" key="7">
    <source>
        <dbReference type="ARBA" id="ARBA00023288"/>
    </source>
</evidence>
<organism evidence="11 12">
    <name type="scientific">Halalkalibacillus sediminis</name>
    <dbReference type="NCBI Taxonomy" id="2018042"/>
    <lineage>
        <taxon>Bacteria</taxon>
        <taxon>Bacillati</taxon>
        <taxon>Bacillota</taxon>
        <taxon>Bacilli</taxon>
        <taxon>Bacillales</taxon>
        <taxon>Bacillaceae</taxon>
        <taxon>Halalkalibacillus</taxon>
    </lineage>
</organism>
<dbReference type="Gene3D" id="3.30.300.210">
    <property type="entry name" value="Nutrient germinant receptor protein C, domain 3"/>
    <property type="match status" value="1"/>
</dbReference>
<evidence type="ECO:0000313" key="12">
    <source>
        <dbReference type="Proteomes" id="UP000243524"/>
    </source>
</evidence>
<evidence type="ECO:0000256" key="2">
    <source>
        <dbReference type="ARBA" id="ARBA00007886"/>
    </source>
</evidence>